<dbReference type="eggNOG" id="KOG1664">
    <property type="taxonomic scope" value="Eukaryota"/>
</dbReference>
<dbReference type="HAMAP" id="MF_00311">
    <property type="entry name" value="ATP_synth_E_arch"/>
    <property type="match status" value="1"/>
</dbReference>
<accession>A0A067R835</accession>
<dbReference type="Gene3D" id="6.10.250.1620">
    <property type="match status" value="1"/>
</dbReference>
<dbReference type="SUPFAM" id="SSF160527">
    <property type="entry name" value="V-type ATPase subunit E-like"/>
    <property type="match status" value="1"/>
</dbReference>
<protein>
    <submittedName>
        <fullName evidence="4">V-type proton ATPase subunit E</fullName>
    </submittedName>
</protein>
<evidence type="ECO:0000256" key="3">
    <source>
        <dbReference type="ARBA" id="ARBA00023065"/>
    </source>
</evidence>
<dbReference type="InParanoid" id="A0A067R835"/>
<dbReference type="Pfam" id="PF01991">
    <property type="entry name" value="vATP-synt_E"/>
    <property type="match status" value="1"/>
</dbReference>
<proteinExistence type="inferred from homology"/>
<comment type="similarity">
    <text evidence="1">Belongs to the V-ATPase E subunit family.</text>
</comment>
<sequence length="226" mass="25965">MALSDADVQKQIKHMMAFIEQEANEKAEEIDAKAEEEFNIEKGRLVQQQRLKIMEYYERKEKQVELQKKIQSSNMLNQARLKALKVREDHVRNVLEEARRRLGEVTRNPSKYTEILKLLILQGLLQLLEANVTLRVREVDQSIVEGLLQVVAKEYKDNTGKDVTVKMDSESFLPPDTTGGIELQGQKGRIKIANTLEARLDLIAQQLVPEIRGALFGRNPNRKFAD</sequence>
<dbReference type="GO" id="GO:0046961">
    <property type="term" value="F:proton-transporting ATPase activity, rotational mechanism"/>
    <property type="evidence" value="ECO:0007669"/>
    <property type="project" value="InterPro"/>
</dbReference>
<dbReference type="EMBL" id="KK852818">
    <property type="protein sequence ID" value="KDR15706.1"/>
    <property type="molecule type" value="Genomic_DNA"/>
</dbReference>
<evidence type="ECO:0000256" key="1">
    <source>
        <dbReference type="ARBA" id="ARBA00005901"/>
    </source>
</evidence>
<reference evidence="4 5" key="1">
    <citation type="journal article" date="2014" name="Nat. Commun.">
        <title>Molecular traces of alternative social organization in a termite genome.</title>
        <authorList>
            <person name="Terrapon N."/>
            <person name="Li C."/>
            <person name="Robertson H.M."/>
            <person name="Ji L."/>
            <person name="Meng X."/>
            <person name="Booth W."/>
            <person name="Chen Z."/>
            <person name="Childers C.P."/>
            <person name="Glastad K.M."/>
            <person name="Gokhale K."/>
            <person name="Gowin J."/>
            <person name="Gronenberg W."/>
            <person name="Hermansen R.A."/>
            <person name="Hu H."/>
            <person name="Hunt B.G."/>
            <person name="Huylmans A.K."/>
            <person name="Khalil S.M."/>
            <person name="Mitchell R.D."/>
            <person name="Munoz-Torres M.C."/>
            <person name="Mustard J.A."/>
            <person name="Pan H."/>
            <person name="Reese J.T."/>
            <person name="Scharf M.E."/>
            <person name="Sun F."/>
            <person name="Vogel H."/>
            <person name="Xiao J."/>
            <person name="Yang W."/>
            <person name="Yang Z."/>
            <person name="Yang Z."/>
            <person name="Zhou J."/>
            <person name="Zhu J."/>
            <person name="Brent C.S."/>
            <person name="Elsik C.G."/>
            <person name="Goodisman M.A."/>
            <person name="Liberles D.A."/>
            <person name="Roe R.M."/>
            <person name="Vargo E.L."/>
            <person name="Vilcinskas A."/>
            <person name="Wang J."/>
            <person name="Bornberg-Bauer E."/>
            <person name="Korb J."/>
            <person name="Zhang G."/>
            <person name="Liebig J."/>
        </authorList>
    </citation>
    <scope>NUCLEOTIDE SEQUENCE [LARGE SCALE GENOMIC DNA]</scope>
    <source>
        <tissue evidence="4">Whole organism</tissue>
    </source>
</reference>
<dbReference type="InterPro" id="IPR002842">
    <property type="entry name" value="ATPase_V1_Esu"/>
</dbReference>
<dbReference type="FunCoup" id="A0A067R835">
    <property type="interactions" value="849"/>
</dbReference>
<evidence type="ECO:0000313" key="4">
    <source>
        <dbReference type="EMBL" id="KDR15706.1"/>
    </source>
</evidence>
<dbReference type="AlphaFoldDB" id="A0A067R835"/>
<gene>
    <name evidence="4" type="ORF">L798_09783</name>
</gene>
<evidence type="ECO:0000313" key="5">
    <source>
        <dbReference type="Proteomes" id="UP000027135"/>
    </source>
</evidence>
<dbReference type="Gene3D" id="3.30.2320.30">
    <property type="entry name" value="ATP synthase, E subunit, C-terminal"/>
    <property type="match status" value="1"/>
</dbReference>
<dbReference type="GO" id="GO:0033178">
    <property type="term" value="C:proton-transporting two-sector ATPase complex, catalytic domain"/>
    <property type="evidence" value="ECO:0007669"/>
    <property type="project" value="InterPro"/>
</dbReference>
<name>A0A067R835_ZOONE</name>
<dbReference type="OMA" id="QHMMAFI"/>
<keyword evidence="5" id="KW-1185">Reference proteome</keyword>
<keyword evidence="2" id="KW-0813">Transport</keyword>
<dbReference type="STRING" id="136037.A0A067R835"/>
<organism evidence="4 5">
    <name type="scientific">Zootermopsis nevadensis</name>
    <name type="common">Dampwood termite</name>
    <dbReference type="NCBI Taxonomy" id="136037"/>
    <lineage>
        <taxon>Eukaryota</taxon>
        <taxon>Metazoa</taxon>
        <taxon>Ecdysozoa</taxon>
        <taxon>Arthropoda</taxon>
        <taxon>Hexapoda</taxon>
        <taxon>Insecta</taxon>
        <taxon>Pterygota</taxon>
        <taxon>Neoptera</taxon>
        <taxon>Polyneoptera</taxon>
        <taxon>Dictyoptera</taxon>
        <taxon>Blattodea</taxon>
        <taxon>Blattoidea</taxon>
        <taxon>Termitoidae</taxon>
        <taxon>Termopsidae</taxon>
        <taxon>Zootermopsis</taxon>
    </lineage>
</organism>
<keyword evidence="3" id="KW-0406">Ion transport</keyword>
<evidence type="ECO:0000256" key="2">
    <source>
        <dbReference type="ARBA" id="ARBA00022448"/>
    </source>
</evidence>
<dbReference type="Proteomes" id="UP000027135">
    <property type="component" value="Unassembled WGS sequence"/>
</dbReference>
<dbReference type="PANTHER" id="PTHR45715">
    <property type="entry name" value="ATPASE H+-TRANSPORTING V1 SUBUNIT E1A-RELATED"/>
    <property type="match status" value="1"/>
</dbReference>
<dbReference type="InterPro" id="IPR038495">
    <property type="entry name" value="ATPase_E_C"/>
</dbReference>